<dbReference type="Pfam" id="PF00441">
    <property type="entry name" value="Acyl-CoA_dh_1"/>
    <property type="match status" value="1"/>
</dbReference>
<organism evidence="8 9">
    <name type="scientific">Serpentinimonas maccroryi</name>
    <dbReference type="NCBI Taxonomy" id="1458426"/>
    <lineage>
        <taxon>Bacteria</taxon>
        <taxon>Pseudomonadati</taxon>
        <taxon>Pseudomonadota</taxon>
        <taxon>Betaproteobacteria</taxon>
        <taxon>Burkholderiales</taxon>
        <taxon>Comamonadaceae</taxon>
        <taxon>Serpentinimonas</taxon>
    </lineage>
</organism>
<evidence type="ECO:0000256" key="5">
    <source>
        <dbReference type="ARBA" id="ARBA00023002"/>
    </source>
</evidence>
<dbReference type="PANTHER" id="PTHR43884:SF20">
    <property type="entry name" value="ACYL-COA DEHYDROGENASE FADE28"/>
    <property type="match status" value="1"/>
</dbReference>
<dbReference type="SUPFAM" id="SSF56645">
    <property type="entry name" value="Acyl-CoA dehydrogenase NM domain-like"/>
    <property type="match status" value="1"/>
</dbReference>
<dbReference type="Pfam" id="PF02771">
    <property type="entry name" value="Acyl-CoA_dh_N"/>
    <property type="match status" value="1"/>
</dbReference>
<dbReference type="Gene3D" id="1.20.140.10">
    <property type="entry name" value="Butyryl-CoA Dehydrogenase, subunit A, domain 3"/>
    <property type="match status" value="1"/>
</dbReference>
<name>A0A060NWR0_9BURK</name>
<dbReference type="HOGENOM" id="CLU_018204_5_2_4"/>
<dbReference type="InterPro" id="IPR009100">
    <property type="entry name" value="AcylCoA_DH/oxidase_NM_dom_sf"/>
</dbReference>
<keyword evidence="9" id="KW-1185">Reference proteome</keyword>
<dbReference type="InterPro" id="IPR037069">
    <property type="entry name" value="AcylCoA_DH/ox_N_sf"/>
</dbReference>
<evidence type="ECO:0000256" key="2">
    <source>
        <dbReference type="ARBA" id="ARBA00009347"/>
    </source>
</evidence>
<dbReference type="OrthoDB" id="9770681at2"/>
<dbReference type="Gene3D" id="2.40.110.10">
    <property type="entry name" value="Butyryl-CoA Dehydrogenase, subunit A, domain 2"/>
    <property type="match status" value="1"/>
</dbReference>
<dbReference type="RefSeq" id="WP_045536353.1">
    <property type="nucleotide sequence ID" value="NZ_AP014569.1"/>
</dbReference>
<evidence type="ECO:0000256" key="3">
    <source>
        <dbReference type="ARBA" id="ARBA00022630"/>
    </source>
</evidence>
<evidence type="ECO:0000259" key="6">
    <source>
        <dbReference type="Pfam" id="PF00441"/>
    </source>
</evidence>
<dbReference type="KEGG" id="cbab:SMCB_1745"/>
<dbReference type="EMBL" id="AP014569">
    <property type="protein sequence ID" value="BAO83973.1"/>
    <property type="molecule type" value="Genomic_DNA"/>
</dbReference>
<evidence type="ECO:0000256" key="1">
    <source>
        <dbReference type="ARBA" id="ARBA00001974"/>
    </source>
</evidence>
<dbReference type="AlphaFoldDB" id="A0A060NWR0"/>
<dbReference type="InterPro" id="IPR036250">
    <property type="entry name" value="AcylCo_DH-like_C"/>
</dbReference>
<dbReference type="GO" id="GO:0050660">
    <property type="term" value="F:flavin adenine dinucleotide binding"/>
    <property type="evidence" value="ECO:0007669"/>
    <property type="project" value="InterPro"/>
</dbReference>
<evidence type="ECO:0000259" key="7">
    <source>
        <dbReference type="Pfam" id="PF02771"/>
    </source>
</evidence>
<dbReference type="SUPFAM" id="SSF47203">
    <property type="entry name" value="Acyl-CoA dehydrogenase C-terminal domain-like"/>
    <property type="match status" value="1"/>
</dbReference>
<keyword evidence="4" id="KW-0274">FAD</keyword>
<dbReference type="STRING" id="1458426.SMCB_1745"/>
<feature type="domain" description="Acyl-CoA dehydrogenase/oxidase C-terminal" evidence="6">
    <location>
        <begin position="235"/>
        <end position="382"/>
    </location>
</feature>
<sequence length="391" mass="41627">MDFNFSDEQLQLREAVQRWVHKAYPFERRRAATAAGGFDRAAWNELAELGLCGLTVTDAHEGLGLGAVEAMLVQEELGRGLVLEPLEQTFVAASVLQAFAPTSVQAQWLPRLASGTALLVLAHVERGLRHRLGAVATQAVAQPATSQAGRPSAQSAGQAEPQGEVWLLDGAKSLVPAGDCADAFLVPAQTAQGLALFLVQRSAAGVQTRAYQTQDGSRAAEVGFAHSPAQLLSADGLAALEWAADVGIAAACAQGVGVMEQTLALTLEYLNTRQQFGVPIASFQALRHRVADMKMQLELARSMSYYATLKLGAPAPERRQALARAKVQLGQSMRFVGQQAVQLHGGIGVTDEYIVSHCFKKLTQLELTLGDTLHHLDEVSARMGASAGVFV</sequence>
<dbReference type="InterPro" id="IPR009075">
    <property type="entry name" value="AcylCo_DH/oxidase_C"/>
</dbReference>
<gene>
    <name evidence="8" type="ORF">SMCB_1745</name>
</gene>
<protein>
    <submittedName>
        <fullName evidence="8">Acyl-CoA dehydrogenase</fullName>
    </submittedName>
</protein>
<dbReference type="CDD" id="cd00567">
    <property type="entry name" value="ACAD"/>
    <property type="match status" value="1"/>
</dbReference>
<dbReference type="PANTHER" id="PTHR43884">
    <property type="entry name" value="ACYL-COA DEHYDROGENASE"/>
    <property type="match status" value="1"/>
</dbReference>
<evidence type="ECO:0000313" key="9">
    <source>
        <dbReference type="Proteomes" id="UP000066014"/>
    </source>
</evidence>
<proteinExistence type="inferred from homology"/>
<accession>A0A060NWR0</accession>
<dbReference type="GO" id="GO:0003995">
    <property type="term" value="F:acyl-CoA dehydrogenase activity"/>
    <property type="evidence" value="ECO:0007669"/>
    <property type="project" value="TreeGrafter"/>
</dbReference>
<dbReference type="Gene3D" id="1.10.540.10">
    <property type="entry name" value="Acyl-CoA dehydrogenase/oxidase, N-terminal domain"/>
    <property type="match status" value="1"/>
</dbReference>
<evidence type="ECO:0000313" key="8">
    <source>
        <dbReference type="EMBL" id="BAO83973.1"/>
    </source>
</evidence>
<comment type="cofactor">
    <cofactor evidence="1">
        <name>FAD</name>
        <dbReference type="ChEBI" id="CHEBI:57692"/>
    </cofactor>
</comment>
<dbReference type="InterPro" id="IPR046373">
    <property type="entry name" value="Acyl-CoA_Oxase/DH_mid-dom_sf"/>
</dbReference>
<dbReference type="Proteomes" id="UP000066014">
    <property type="component" value="Chromosome"/>
</dbReference>
<evidence type="ECO:0000256" key="4">
    <source>
        <dbReference type="ARBA" id="ARBA00022827"/>
    </source>
</evidence>
<comment type="similarity">
    <text evidence="2">Belongs to the acyl-CoA dehydrogenase family.</text>
</comment>
<keyword evidence="3" id="KW-0285">Flavoprotein</keyword>
<dbReference type="InterPro" id="IPR013786">
    <property type="entry name" value="AcylCoA_DH/ox_N"/>
</dbReference>
<reference evidence="8 9" key="1">
    <citation type="journal article" date="2014" name="Nat. Commun.">
        <title>Physiological and genomic features of highly alkaliphilic hydrogen-utilizing Betaproteobacteria from a continental serpentinizing site.</title>
        <authorList>
            <person name="Suzuki S."/>
            <person name="Kuenen J.G."/>
            <person name="Schipper K."/>
            <person name="van der Velde S."/>
            <person name="Ishii S."/>
            <person name="Wu A."/>
            <person name="Sorokin D.Y."/>
            <person name="Tenney A."/>
            <person name="Meng X.Y."/>
            <person name="Morrill P.L."/>
            <person name="Kamagata Y."/>
            <person name="Muyzer G."/>
            <person name="Nealson K.H."/>
        </authorList>
    </citation>
    <scope>NUCLEOTIDE SEQUENCE [LARGE SCALE GENOMIC DNA]</scope>
    <source>
        <strain evidence="8 9">B1</strain>
    </source>
</reference>
<keyword evidence="5" id="KW-0560">Oxidoreductase</keyword>
<feature type="domain" description="Acyl-CoA dehydrogenase/oxidase N-terminal" evidence="7">
    <location>
        <begin position="6"/>
        <end position="115"/>
    </location>
</feature>